<feature type="compositionally biased region" description="Acidic residues" evidence="6">
    <location>
        <begin position="187"/>
        <end position="226"/>
    </location>
</feature>
<feature type="domain" description="Large ribosomal subunit protein bL25 L25" evidence="7">
    <location>
        <begin position="7"/>
        <end position="94"/>
    </location>
</feature>
<dbReference type="CDD" id="cd00495">
    <property type="entry name" value="Ribosomal_L25_TL5_CTC"/>
    <property type="match status" value="1"/>
</dbReference>
<evidence type="ECO:0000256" key="1">
    <source>
        <dbReference type="ARBA" id="ARBA00022730"/>
    </source>
</evidence>
<dbReference type="Proteomes" id="UP000291469">
    <property type="component" value="Chromosome"/>
</dbReference>
<dbReference type="KEGG" id="erz:ER308_17050"/>
<evidence type="ECO:0000256" key="5">
    <source>
        <dbReference type="HAMAP-Rule" id="MF_01334"/>
    </source>
</evidence>
<keyword evidence="3 5" id="KW-0689">Ribosomal protein</keyword>
<dbReference type="HAMAP" id="MF_01334">
    <property type="entry name" value="Ribosomal_bL25_CTC"/>
    <property type="match status" value="1"/>
</dbReference>
<dbReference type="SUPFAM" id="SSF50715">
    <property type="entry name" value="Ribosomal protein L25-like"/>
    <property type="match status" value="1"/>
</dbReference>
<name>A0A411YIP9_9ACTN</name>
<feature type="region of interest" description="Disordered" evidence="6">
    <location>
        <begin position="185"/>
        <end position="226"/>
    </location>
</feature>
<evidence type="ECO:0000256" key="4">
    <source>
        <dbReference type="ARBA" id="ARBA00023274"/>
    </source>
</evidence>
<keyword evidence="2 5" id="KW-0694">RNA-binding</keyword>
<comment type="similarity">
    <text evidence="5">Belongs to the bacterial ribosomal protein bL25 family. CTC subfamily.</text>
</comment>
<dbReference type="InterPro" id="IPR020056">
    <property type="entry name" value="Rbsml_bL25/Gln-tRNA_synth_N"/>
</dbReference>
<evidence type="ECO:0000256" key="6">
    <source>
        <dbReference type="SAM" id="MobiDB-lite"/>
    </source>
</evidence>
<proteinExistence type="inferred from homology"/>
<comment type="function">
    <text evidence="5">This is one of the proteins that binds to the 5S RNA in the ribosome where it forms part of the central protuberance.</text>
</comment>
<protein>
    <recommendedName>
        <fullName evidence="5">Large ribosomal subunit protein bL25</fullName>
    </recommendedName>
    <alternativeName>
        <fullName evidence="5">General stress protein CTC</fullName>
    </alternativeName>
</protein>
<dbReference type="NCBIfam" id="TIGR00731">
    <property type="entry name" value="bL25_bact_ctc"/>
    <property type="match status" value="1"/>
</dbReference>
<dbReference type="Pfam" id="PF01386">
    <property type="entry name" value="Ribosomal_L25p"/>
    <property type="match status" value="1"/>
</dbReference>
<dbReference type="GO" id="GO:0006412">
    <property type="term" value="P:translation"/>
    <property type="evidence" value="ECO:0007669"/>
    <property type="project" value="UniProtKB-UniRule"/>
</dbReference>
<dbReference type="InterPro" id="IPR011035">
    <property type="entry name" value="Ribosomal_bL25/Gln-tRNA_synth"/>
</dbReference>
<accession>A0A411YIP9</accession>
<dbReference type="PANTHER" id="PTHR33284">
    <property type="entry name" value="RIBOSOMAL PROTEIN L25/GLN-TRNA SYNTHETASE, ANTI-CODON-BINDING DOMAIN-CONTAINING PROTEIN"/>
    <property type="match status" value="1"/>
</dbReference>
<dbReference type="InterPro" id="IPR001021">
    <property type="entry name" value="Ribosomal_bL25_long"/>
</dbReference>
<gene>
    <name evidence="5" type="primary">rplY</name>
    <name evidence="5" type="synonym">ctc</name>
    <name evidence="9" type="ORF">ER308_17050</name>
</gene>
<dbReference type="RefSeq" id="WP_131156103.1">
    <property type="nucleotide sequence ID" value="NZ_CP036402.1"/>
</dbReference>
<dbReference type="InterPro" id="IPR020057">
    <property type="entry name" value="Ribosomal_bL25_b-dom"/>
</dbReference>
<evidence type="ECO:0000313" key="9">
    <source>
        <dbReference type="EMBL" id="QBI21110.1"/>
    </source>
</evidence>
<dbReference type="InterPro" id="IPR020930">
    <property type="entry name" value="Ribosomal_uL5_bac-type"/>
</dbReference>
<evidence type="ECO:0000259" key="8">
    <source>
        <dbReference type="Pfam" id="PF14693"/>
    </source>
</evidence>
<dbReference type="OrthoDB" id="5242980at2"/>
<evidence type="ECO:0000256" key="3">
    <source>
        <dbReference type="ARBA" id="ARBA00022980"/>
    </source>
</evidence>
<dbReference type="GO" id="GO:0008097">
    <property type="term" value="F:5S rRNA binding"/>
    <property type="evidence" value="ECO:0007669"/>
    <property type="project" value="InterPro"/>
</dbReference>
<dbReference type="GO" id="GO:0022625">
    <property type="term" value="C:cytosolic large ribosomal subunit"/>
    <property type="evidence" value="ECO:0007669"/>
    <property type="project" value="TreeGrafter"/>
</dbReference>
<evidence type="ECO:0000259" key="7">
    <source>
        <dbReference type="Pfam" id="PF01386"/>
    </source>
</evidence>
<comment type="subunit">
    <text evidence="5">Part of the 50S ribosomal subunit; part of the 5S rRNA/L5/L18/L25 subcomplex. Contacts the 5S rRNA. Binds to the 5S rRNA independently of L5 and L18.</text>
</comment>
<reference evidence="9 10" key="1">
    <citation type="submission" date="2019-01" db="EMBL/GenBank/DDBJ databases">
        <title>Egibacter rhizosphaerae EGI 80759T.</title>
        <authorList>
            <person name="Chen D.-D."/>
            <person name="Tian Y."/>
            <person name="Jiao J.-Y."/>
            <person name="Zhang X.-T."/>
            <person name="Zhang Y.-G."/>
            <person name="Zhang Y."/>
            <person name="Xiao M."/>
            <person name="Shu W.-S."/>
            <person name="Li W.-J."/>
        </authorList>
    </citation>
    <scope>NUCLEOTIDE SEQUENCE [LARGE SCALE GENOMIC DNA]</scope>
    <source>
        <strain evidence="9 10">EGI 80759</strain>
    </source>
</reference>
<organism evidence="9 10">
    <name type="scientific">Egibacter rhizosphaerae</name>
    <dbReference type="NCBI Taxonomy" id="1670831"/>
    <lineage>
        <taxon>Bacteria</taxon>
        <taxon>Bacillati</taxon>
        <taxon>Actinomycetota</taxon>
        <taxon>Nitriliruptoria</taxon>
        <taxon>Egibacterales</taxon>
        <taxon>Egibacteraceae</taxon>
        <taxon>Egibacter</taxon>
    </lineage>
</organism>
<keyword evidence="4 5" id="KW-0687">Ribonucleoprotein</keyword>
<sequence length="226" mass="24317">MSKQVPLAARPRAGSGSSEARALRRDGRVPAIAYGREMDATPLSVDSNELYHALNTAAGENAILRLEWEGEQQLTLAREIQRHPVKRHYQHVDFVAVTRGVKVSADIPIRVEGEAPGTDEGGVLEQPLYSLPVEVLPLEMPDEFVVDVSELGVGDTLRVADVPVPEGVDVTEDPESPVVTISYAELDVPEPGEEGLTEEEIAEAAEEDEGVEDSGDEGEAGDEENA</sequence>
<dbReference type="EMBL" id="CP036402">
    <property type="protein sequence ID" value="QBI21110.1"/>
    <property type="molecule type" value="Genomic_DNA"/>
</dbReference>
<dbReference type="PANTHER" id="PTHR33284:SF1">
    <property type="entry name" value="RIBOSOMAL PROTEIN L25_GLN-TRNA SYNTHETASE, ANTI-CODON-BINDING DOMAIN-CONTAINING PROTEIN"/>
    <property type="match status" value="1"/>
</dbReference>
<evidence type="ECO:0000256" key="2">
    <source>
        <dbReference type="ARBA" id="ARBA00022884"/>
    </source>
</evidence>
<dbReference type="GO" id="GO:0003735">
    <property type="term" value="F:structural constituent of ribosome"/>
    <property type="evidence" value="ECO:0007669"/>
    <property type="project" value="InterPro"/>
</dbReference>
<feature type="domain" description="Large ribosomal subunit protein bL25 beta" evidence="8">
    <location>
        <begin position="102"/>
        <end position="183"/>
    </location>
</feature>
<dbReference type="AlphaFoldDB" id="A0A411YIP9"/>
<evidence type="ECO:0000313" key="10">
    <source>
        <dbReference type="Proteomes" id="UP000291469"/>
    </source>
</evidence>
<feature type="region of interest" description="Disordered" evidence="6">
    <location>
        <begin position="1"/>
        <end position="24"/>
    </location>
</feature>
<dbReference type="Gene3D" id="2.170.120.20">
    <property type="entry name" value="Ribosomal protein L25, beta domain"/>
    <property type="match status" value="1"/>
</dbReference>
<dbReference type="Pfam" id="PF14693">
    <property type="entry name" value="Ribosomal_TL5_C"/>
    <property type="match status" value="1"/>
</dbReference>
<keyword evidence="10" id="KW-1185">Reference proteome</keyword>
<dbReference type="InterPro" id="IPR037121">
    <property type="entry name" value="Ribosomal_bL25_C"/>
</dbReference>
<dbReference type="InterPro" id="IPR029751">
    <property type="entry name" value="Ribosomal_L25_dom"/>
</dbReference>
<keyword evidence="1 5" id="KW-0699">rRNA-binding</keyword>
<dbReference type="Gene3D" id="2.40.240.10">
    <property type="entry name" value="Ribosomal Protein L25, Chain P"/>
    <property type="match status" value="1"/>
</dbReference>